<organism evidence="1">
    <name type="scientific">Arundo donax</name>
    <name type="common">Giant reed</name>
    <name type="synonym">Donax arundinaceus</name>
    <dbReference type="NCBI Taxonomy" id="35708"/>
    <lineage>
        <taxon>Eukaryota</taxon>
        <taxon>Viridiplantae</taxon>
        <taxon>Streptophyta</taxon>
        <taxon>Embryophyta</taxon>
        <taxon>Tracheophyta</taxon>
        <taxon>Spermatophyta</taxon>
        <taxon>Magnoliopsida</taxon>
        <taxon>Liliopsida</taxon>
        <taxon>Poales</taxon>
        <taxon>Poaceae</taxon>
        <taxon>PACMAD clade</taxon>
        <taxon>Arundinoideae</taxon>
        <taxon>Arundineae</taxon>
        <taxon>Arundo</taxon>
    </lineage>
</organism>
<name>A0A0A8YRN6_ARUDO</name>
<accession>A0A0A8YRN6</accession>
<reference evidence="1" key="2">
    <citation type="journal article" date="2015" name="Data Brief">
        <title>Shoot transcriptome of the giant reed, Arundo donax.</title>
        <authorList>
            <person name="Barrero R.A."/>
            <person name="Guerrero F.D."/>
            <person name="Moolhuijzen P."/>
            <person name="Goolsby J.A."/>
            <person name="Tidwell J."/>
            <person name="Bellgard S.E."/>
            <person name="Bellgard M.I."/>
        </authorList>
    </citation>
    <scope>NUCLEOTIDE SEQUENCE</scope>
    <source>
        <tissue evidence="1">Shoot tissue taken approximately 20 cm above the soil surface</tissue>
    </source>
</reference>
<evidence type="ECO:0000313" key="1">
    <source>
        <dbReference type="EMBL" id="JAD28353.1"/>
    </source>
</evidence>
<sequence length="34" mass="3967">MWWRLTIRAVSEAVDALRRRRPMEAGDVWIGNGP</sequence>
<reference evidence="1" key="1">
    <citation type="submission" date="2014-09" db="EMBL/GenBank/DDBJ databases">
        <authorList>
            <person name="Magalhaes I.L.F."/>
            <person name="Oliveira U."/>
            <person name="Santos F.R."/>
            <person name="Vidigal T.H.D.A."/>
            <person name="Brescovit A.D."/>
            <person name="Santos A.J."/>
        </authorList>
    </citation>
    <scope>NUCLEOTIDE SEQUENCE</scope>
    <source>
        <tissue evidence="1">Shoot tissue taken approximately 20 cm above the soil surface</tissue>
    </source>
</reference>
<protein>
    <submittedName>
        <fullName evidence="1">Uncharacterized protein</fullName>
    </submittedName>
</protein>
<proteinExistence type="predicted"/>
<dbReference type="EMBL" id="GBRH01269542">
    <property type="protein sequence ID" value="JAD28353.1"/>
    <property type="molecule type" value="Transcribed_RNA"/>
</dbReference>
<dbReference type="AlphaFoldDB" id="A0A0A8YRN6"/>